<keyword evidence="1" id="KW-0732">Signal</keyword>
<proteinExistence type="predicted"/>
<sequence length="52" mass="5672">MFISAGVSFIKALAALKLLVIERCNGVNPVRSFAFTSMPRFSINVLTIIVKS</sequence>
<name>A0A482ZE74_LATHA</name>
<dbReference type="EMBL" id="HAGP01000044">
    <property type="protein sequence ID" value="SMD29981.1"/>
    <property type="molecule type" value="Transcribed_RNA"/>
</dbReference>
<evidence type="ECO:0000256" key="1">
    <source>
        <dbReference type="SAM" id="SignalP"/>
    </source>
</evidence>
<reference evidence="2" key="2">
    <citation type="submission" date="2019-04" db="EMBL/GenBank/DDBJ databases">
        <title>Unravelling the molecular evolution of spider venoms.</title>
        <authorList>
            <person name="Pineda S."/>
        </authorList>
    </citation>
    <scope>NUCLEOTIDE SEQUENCE</scope>
</reference>
<dbReference type="EMBL" id="HAGP01000030">
    <property type="protein sequence ID" value="SMD29967.1"/>
    <property type="molecule type" value="Transcribed_RNA"/>
</dbReference>
<reference evidence="2" key="1">
    <citation type="submission" date="2017-03" db="EMBL/GenBank/DDBJ databases">
        <authorList>
            <person name="QRISCLOUD D."/>
        </authorList>
    </citation>
    <scope>NUCLEOTIDE SEQUENCE</scope>
</reference>
<organism evidence="2">
    <name type="scientific">Latrodectus hasselti</name>
    <name type="common">Redback spider</name>
    <dbReference type="NCBI Taxonomy" id="256736"/>
    <lineage>
        <taxon>Eukaryota</taxon>
        <taxon>Metazoa</taxon>
        <taxon>Ecdysozoa</taxon>
        <taxon>Arthropoda</taxon>
        <taxon>Chelicerata</taxon>
        <taxon>Arachnida</taxon>
        <taxon>Araneae</taxon>
        <taxon>Araneomorphae</taxon>
        <taxon>Entelegynae</taxon>
        <taxon>Araneoidea</taxon>
        <taxon>Theridiidae</taxon>
        <taxon>Latrodectus</taxon>
    </lineage>
</organism>
<accession>A0A482ZE74</accession>
<feature type="signal peptide" evidence="1">
    <location>
        <begin position="1"/>
        <end position="26"/>
    </location>
</feature>
<dbReference type="AlphaFoldDB" id="A0A482ZE74"/>
<dbReference type="EMBL" id="HAGP01000035">
    <property type="protein sequence ID" value="SMD29972.1"/>
    <property type="molecule type" value="Transcribed_RNA"/>
</dbReference>
<dbReference type="EMBL" id="HAGP01000082">
    <property type="protein sequence ID" value="SMD30019.1"/>
    <property type="molecule type" value="Transcribed_RNA"/>
</dbReference>
<feature type="chain" id="PRO_5033435942" evidence="1">
    <location>
        <begin position="27"/>
        <end position="52"/>
    </location>
</feature>
<dbReference type="EMBL" id="HAGP01000128">
    <property type="protein sequence ID" value="SMD30065.1"/>
    <property type="molecule type" value="Transcribed_RNA"/>
</dbReference>
<dbReference type="EMBL" id="HAGP01000064">
    <property type="protein sequence ID" value="SMD30001.1"/>
    <property type="molecule type" value="Transcribed_RNA"/>
</dbReference>
<evidence type="ECO:0000313" key="2">
    <source>
        <dbReference type="EMBL" id="SMD29981.1"/>
    </source>
</evidence>
<protein>
    <submittedName>
        <fullName evidence="2">U2-Theriditoxin-Lha1a_1</fullName>
    </submittedName>
</protein>